<feature type="transmembrane region" description="Helical" evidence="8">
    <location>
        <begin position="124"/>
        <end position="149"/>
    </location>
</feature>
<evidence type="ECO:0000256" key="5">
    <source>
        <dbReference type="ARBA" id="ARBA00022989"/>
    </source>
</evidence>
<feature type="transmembrane region" description="Helical" evidence="8">
    <location>
        <begin position="350"/>
        <end position="371"/>
    </location>
</feature>
<dbReference type="GO" id="GO:0022857">
    <property type="term" value="F:transmembrane transporter activity"/>
    <property type="evidence" value="ECO:0007669"/>
    <property type="project" value="InterPro"/>
</dbReference>
<evidence type="ECO:0000256" key="7">
    <source>
        <dbReference type="RuleBase" id="RU003346"/>
    </source>
</evidence>
<feature type="transmembrane region" description="Helical" evidence="8">
    <location>
        <begin position="279"/>
        <end position="306"/>
    </location>
</feature>
<keyword evidence="3 7" id="KW-0813">Transport</keyword>
<dbReference type="Proteomes" id="UP000664398">
    <property type="component" value="Unassembled WGS sequence"/>
</dbReference>
<feature type="transmembrane region" description="Helical" evidence="8">
    <location>
        <begin position="64"/>
        <end position="86"/>
    </location>
</feature>
<gene>
    <name evidence="10" type="ORF">J4H91_07440</name>
</gene>
<reference evidence="10" key="1">
    <citation type="submission" date="2021-03" db="EMBL/GenBank/DDBJ databases">
        <title>Leucobacter chromiisoli sp. nov., isolated from chromium-containing soil of chemical plant.</title>
        <authorList>
            <person name="Xu Z."/>
        </authorList>
    </citation>
    <scope>NUCLEOTIDE SEQUENCE</scope>
    <source>
        <strain evidence="10">A2</strain>
    </source>
</reference>
<keyword evidence="4 8" id="KW-0812">Transmembrane</keyword>
<feature type="transmembrane region" description="Helical" evidence="8">
    <location>
        <begin position="417"/>
        <end position="437"/>
    </location>
</feature>
<keyword evidence="11" id="KW-1185">Reference proteome</keyword>
<dbReference type="InterPro" id="IPR005829">
    <property type="entry name" value="Sugar_transporter_CS"/>
</dbReference>
<comment type="subcellular location">
    <subcellularLocation>
        <location evidence="1">Cell membrane</location>
        <topology evidence="1">Multi-pass membrane protein</topology>
    </subcellularLocation>
</comment>
<dbReference type="InterPro" id="IPR036259">
    <property type="entry name" value="MFS_trans_sf"/>
</dbReference>
<comment type="similarity">
    <text evidence="2 7">Belongs to the major facilitator superfamily. Sugar transporter (TC 2.A.1.1) family.</text>
</comment>
<dbReference type="PANTHER" id="PTHR48020">
    <property type="entry name" value="PROTON MYO-INOSITOL COTRANSPORTER"/>
    <property type="match status" value="1"/>
</dbReference>
<dbReference type="GO" id="GO:0005886">
    <property type="term" value="C:plasma membrane"/>
    <property type="evidence" value="ECO:0007669"/>
    <property type="project" value="UniProtKB-SubCell"/>
</dbReference>
<comment type="caution">
    <text evidence="10">The sequence shown here is derived from an EMBL/GenBank/DDBJ whole genome shotgun (WGS) entry which is preliminary data.</text>
</comment>
<evidence type="ECO:0000313" key="11">
    <source>
        <dbReference type="Proteomes" id="UP000664398"/>
    </source>
</evidence>
<dbReference type="AlphaFoldDB" id="A0A939LVG2"/>
<feature type="transmembrane region" description="Helical" evidence="8">
    <location>
        <begin position="169"/>
        <end position="189"/>
    </location>
</feature>
<protein>
    <submittedName>
        <fullName evidence="10">Sugar porter family MFS transporter</fullName>
    </submittedName>
</protein>
<feature type="transmembrane region" description="Helical" evidence="8">
    <location>
        <begin position="443"/>
        <end position="464"/>
    </location>
</feature>
<sequence length="493" mass="53231">MSSGTIDPSKSTLPPLTDGPHKKRLGLVAVIATFGGLLFGYDTGVANGAERPMQAELGLDDLQLGFVISSLVFAAAFGAMIGGWLADRIGRRPTIIILAVMFFTGTMFVIFSPGSGVYGEFSPLGYGVLIAGRIMLGLAVGGASSVVPVYLAEMAPFEIRGSLAGRNELMIVVGQLAAFVVNAILAAMFGHHDGVWRYMFAVCALPAIVLFFGMLRMPESPRWLLEKGREGDARAVLRTIRSKERADAELEDIERVAEEERAIGEREVGLKAVLTNKHLLVILLIACGIGIAQQFTGINAIMYYGQRMLLESGFTEDMIAWVNIAPGVIAVVGGVIAVSLMDRINRRTNFLLGYGLVSISHILIAIFMIWVFPDPSLTRGWVFLALVIVMVGSMQTFLNICTWVYLSEIFPLRMRGIGTGVAIFVLWMANGVLALSVPAIVGAVSMGLFAVFAVVNIVSFLFFWKFVPETRGRTLEELDEAVTTGAIRVPAGK</sequence>
<dbReference type="RefSeq" id="WP_208045630.1">
    <property type="nucleotide sequence ID" value="NZ_JAGDYL010000009.1"/>
</dbReference>
<evidence type="ECO:0000256" key="3">
    <source>
        <dbReference type="ARBA" id="ARBA00022448"/>
    </source>
</evidence>
<feature type="transmembrane region" description="Helical" evidence="8">
    <location>
        <begin position="195"/>
        <end position="215"/>
    </location>
</feature>
<proteinExistence type="inferred from homology"/>
<dbReference type="Pfam" id="PF00083">
    <property type="entry name" value="Sugar_tr"/>
    <property type="match status" value="1"/>
</dbReference>
<dbReference type="PANTHER" id="PTHR48020:SF12">
    <property type="entry name" value="PROTON MYO-INOSITOL COTRANSPORTER"/>
    <property type="match status" value="1"/>
</dbReference>
<dbReference type="PROSITE" id="PS00217">
    <property type="entry name" value="SUGAR_TRANSPORT_2"/>
    <property type="match status" value="1"/>
</dbReference>
<evidence type="ECO:0000256" key="1">
    <source>
        <dbReference type="ARBA" id="ARBA00004651"/>
    </source>
</evidence>
<dbReference type="InterPro" id="IPR050814">
    <property type="entry name" value="Myo-inositol_Transporter"/>
</dbReference>
<dbReference type="PRINTS" id="PR00171">
    <property type="entry name" value="SUGRTRNSPORT"/>
</dbReference>
<dbReference type="EMBL" id="JAGDYL010000009">
    <property type="protein sequence ID" value="MBO1805152.1"/>
    <property type="molecule type" value="Genomic_DNA"/>
</dbReference>
<feature type="transmembrane region" description="Helical" evidence="8">
    <location>
        <begin position="383"/>
        <end position="405"/>
    </location>
</feature>
<keyword evidence="6 8" id="KW-0472">Membrane</keyword>
<dbReference type="Gene3D" id="1.20.1250.20">
    <property type="entry name" value="MFS general substrate transporter like domains"/>
    <property type="match status" value="1"/>
</dbReference>
<name>A0A939LVG2_9MICO</name>
<dbReference type="NCBIfam" id="TIGR00879">
    <property type="entry name" value="SP"/>
    <property type="match status" value="1"/>
</dbReference>
<evidence type="ECO:0000259" key="9">
    <source>
        <dbReference type="PROSITE" id="PS50850"/>
    </source>
</evidence>
<dbReference type="InterPro" id="IPR003663">
    <property type="entry name" value="Sugar/inositol_transpt"/>
</dbReference>
<dbReference type="InterPro" id="IPR005828">
    <property type="entry name" value="MFS_sugar_transport-like"/>
</dbReference>
<evidence type="ECO:0000256" key="2">
    <source>
        <dbReference type="ARBA" id="ARBA00010992"/>
    </source>
</evidence>
<dbReference type="SUPFAM" id="SSF103473">
    <property type="entry name" value="MFS general substrate transporter"/>
    <property type="match status" value="1"/>
</dbReference>
<feature type="transmembrane region" description="Helical" evidence="8">
    <location>
        <begin position="93"/>
        <end position="112"/>
    </location>
</feature>
<feature type="transmembrane region" description="Helical" evidence="8">
    <location>
        <begin position="318"/>
        <end position="338"/>
    </location>
</feature>
<keyword evidence="5 8" id="KW-1133">Transmembrane helix</keyword>
<evidence type="ECO:0000313" key="10">
    <source>
        <dbReference type="EMBL" id="MBO1805152.1"/>
    </source>
</evidence>
<feature type="transmembrane region" description="Helical" evidence="8">
    <location>
        <begin position="25"/>
        <end position="44"/>
    </location>
</feature>
<dbReference type="InterPro" id="IPR020846">
    <property type="entry name" value="MFS_dom"/>
</dbReference>
<evidence type="ECO:0000256" key="6">
    <source>
        <dbReference type="ARBA" id="ARBA00023136"/>
    </source>
</evidence>
<evidence type="ECO:0000256" key="8">
    <source>
        <dbReference type="SAM" id="Phobius"/>
    </source>
</evidence>
<organism evidence="10 11">
    <name type="scientific">Leucobacter ruminantium</name>
    <dbReference type="NCBI Taxonomy" id="1289170"/>
    <lineage>
        <taxon>Bacteria</taxon>
        <taxon>Bacillati</taxon>
        <taxon>Actinomycetota</taxon>
        <taxon>Actinomycetes</taxon>
        <taxon>Micrococcales</taxon>
        <taxon>Microbacteriaceae</taxon>
        <taxon>Leucobacter</taxon>
    </lineage>
</organism>
<evidence type="ECO:0000256" key="4">
    <source>
        <dbReference type="ARBA" id="ARBA00022692"/>
    </source>
</evidence>
<feature type="domain" description="Major facilitator superfamily (MFS) profile" evidence="9">
    <location>
        <begin position="28"/>
        <end position="471"/>
    </location>
</feature>
<dbReference type="PROSITE" id="PS50850">
    <property type="entry name" value="MFS"/>
    <property type="match status" value="1"/>
</dbReference>
<accession>A0A939LVG2</accession>
<dbReference type="PROSITE" id="PS00216">
    <property type="entry name" value="SUGAR_TRANSPORT_1"/>
    <property type="match status" value="1"/>
</dbReference>